<protein>
    <submittedName>
        <fullName evidence="1">AAA family ATPase</fullName>
    </submittedName>
</protein>
<evidence type="ECO:0000313" key="2">
    <source>
        <dbReference type="Proteomes" id="UP001594351"/>
    </source>
</evidence>
<accession>A0ABV6Z1X1</accession>
<keyword evidence="2" id="KW-1185">Reference proteome</keyword>
<organism evidence="1 2">
    <name type="scientific">candidate division CSSED10-310 bacterium</name>
    <dbReference type="NCBI Taxonomy" id="2855610"/>
    <lineage>
        <taxon>Bacteria</taxon>
        <taxon>Bacteria division CSSED10-310</taxon>
    </lineage>
</organism>
<sequence>MLKESRKSVQKIVDEQIQQWIASVSQFEKKKLPEEKPKQPFFPSIAISRQRGSGGWLIGKKVAEVLDFKLFDSTILNEVAKDLKISRKVLDTVDEQVVTKMELWINRLFRNKFIEPSDFQHHLVQAVLSIAEHGRSVLIGRGAHAIIPAEKSFRIRFVAPLEIRVSNISRELNLTEDEARLDVIQKSRDRDVFLKQNFDINVNDAQNFDIVINTEYFTIEDVTRLISDTYQRRYNYSIDVAGSKEKK</sequence>
<name>A0ABV6Z1X1_UNCC1</name>
<dbReference type="InterPro" id="IPR027417">
    <property type="entry name" value="P-loop_NTPase"/>
</dbReference>
<evidence type="ECO:0000313" key="1">
    <source>
        <dbReference type="EMBL" id="MFC1852447.1"/>
    </source>
</evidence>
<gene>
    <name evidence="1" type="ORF">ACFL27_19790</name>
</gene>
<comment type="caution">
    <text evidence="1">The sequence shown here is derived from an EMBL/GenBank/DDBJ whole genome shotgun (WGS) entry which is preliminary data.</text>
</comment>
<dbReference type="EMBL" id="JBHPBY010000314">
    <property type="protein sequence ID" value="MFC1852447.1"/>
    <property type="molecule type" value="Genomic_DNA"/>
</dbReference>
<dbReference type="Proteomes" id="UP001594351">
    <property type="component" value="Unassembled WGS sequence"/>
</dbReference>
<dbReference type="Pfam" id="PF13189">
    <property type="entry name" value="Cytidylate_kin2"/>
    <property type="match status" value="1"/>
</dbReference>
<proteinExistence type="predicted"/>
<dbReference type="Gene3D" id="3.40.50.300">
    <property type="entry name" value="P-loop containing nucleotide triphosphate hydrolases"/>
    <property type="match status" value="1"/>
</dbReference>
<reference evidence="1 2" key="1">
    <citation type="submission" date="2024-09" db="EMBL/GenBank/DDBJ databases">
        <title>Laminarin stimulates single cell rates of sulfate reduction while oxygen inhibits transcriptomic activity in coastal marine sediment.</title>
        <authorList>
            <person name="Lindsay M."/>
            <person name="Orcutt B."/>
            <person name="Emerson D."/>
            <person name="Stepanauskas R."/>
            <person name="D'Angelo T."/>
        </authorList>
    </citation>
    <scope>NUCLEOTIDE SEQUENCE [LARGE SCALE GENOMIC DNA]</scope>
    <source>
        <strain evidence="1">SAG AM-311-K15</strain>
    </source>
</reference>